<dbReference type="SUPFAM" id="SSF51735">
    <property type="entry name" value="NAD(P)-binding Rossmann-fold domains"/>
    <property type="match status" value="1"/>
</dbReference>
<protein>
    <submittedName>
        <fullName evidence="3">Short-subunit dehydrogenase</fullName>
    </submittedName>
</protein>
<proteinExistence type="inferred from homology"/>
<evidence type="ECO:0000256" key="1">
    <source>
        <dbReference type="ARBA" id="ARBA00006484"/>
    </source>
</evidence>
<accession>A0A2T5IVI1</accession>
<evidence type="ECO:0000256" key="2">
    <source>
        <dbReference type="ARBA" id="ARBA00023002"/>
    </source>
</evidence>
<dbReference type="PRINTS" id="PR00081">
    <property type="entry name" value="GDHRDH"/>
</dbReference>
<dbReference type="EMBL" id="QAON01000016">
    <property type="protein sequence ID" value="PTQ87902.1"/>
    <property type="molecule type" value="Genomic_DNA"/>
</dbReference>
<reference evidence="3 4" key="1">
    <citation type="submission" date="2018-04" db="EMBL/GenBank/DDBJ databases">
        <title>Genomic Encyclopedia of Archaeal and Bacterial Type Strains, Phase II (KMG-II): from individual species to whole genera.</title>
        <authorList>
            <person name="Goeker M."/>
        </authorList>
    </citation>
    <scope>NUCLEOTIDE SEQUENCE [LARGE SCALE GENOMIC DNA]</scope>
    <source>
        <strain evidence="3 4">DSM 5822</strain>
    </source>
</reference>
<dbReference type="Pfam" id="PF00106">
    <property type="entry name" value="adh_short"/>
    <property type="match status" value="1"/>
</dbReference>
<dbReference type="InterPro" id="IPR036291">
    <property type="entry name" value="NAD(P)-bd_dom_sf"/>
</dbReference>
<sequence length="258" mass="28143">MSLNRPISSWQQQRVWLVGASSGIGLALAQQLAQAGARIAVSARNTHALAQFQASYPNSLALGLDINDIEQCQQAYQQIITAWQGLDVVIFCAADYQAMRAWELSSARMKAMMMTNYGGALHIIETVLGDMLAHQQGTIAVIASVAGYMGLPKSLSYGPTKAALINLCETLYLDLHPKGINVTVINPGFVETPLTANNDFKMPALISPTEAAEAIIQGFAAGDFEIHFPKRFTNSLKLIRRLPYRLQLPLLARVEQKS</sequence>
<evidence type="ECO:0000313" key="3">
    <source>
        <dbReference type="EMBL" id="PTQ87902.1"/>
    </source>
</evidence>
<dbReference type="PANTHER" id="PTHR44196">
    <property type="entry name" value="DEHYDROGENASE/REDUCTASE SDR FAMILY MEMBER 7B"/>
    <property type="match status" value="1"/>
</dbReference>
<dbReference type="PANTHER" id="PTHR44196:SF1">
    <property type="entry name" value="DEHYDROGENASE_REDUCTASE SDR FAMILY MEMBER 7B"/>
    <property type="match status" value="1"/>
</dbReference>
<dbReference type="GO" id="GO:0016020">
    <property type="term" value="C:membrane"/>
    <property type="evidence" value="ECO:0007669"/>
    <property type="project" value="TreeGrafter"/>
</dbReference>
<dbReference type="RefSeq" id="WP_107866667.1">
    <property type="nucleotide sequence ID" value="NZ_QAON01000016.1"/>
</dbReference>
<dbReference type="Gene3D" id="3.40.50.720">
    <property type="entry name" value="NAD(P)-binding Rossmann-like Domain"/>
    <property type="match status" value="1"/>
</dbReference>
<dbReference type="GO" id="GO:0016491">
    <property type="term" value="F:oxidoreductase activity"/>
    <property type="evidence" value="ECO:0007669"/>
    <property type="project" value="UniProtKB-KW"/>
</dbReference>
<dbReference type="Proteomes" id="UP000244223">
    <property type="component" value="Unassembled WGS sequence"/>
</dbReference>
<dbReference type="InterPro" id="IPR002347">
    <property type="entry name" value="SDR_fam"/>
</dbReference>
<dbReference type="OrthoDB" id="9793345at2"/>
<name>A0A2T5IVI1_9GAMM</name>
<dbReference type="AlphaFoldDB" id="A0A2T5IVI1"/>
<comment type="similarity">
    <text evidence="1">Belongs to the short-chain dehydrogenases/reductases (SDR) family.</text>
</comment>
<keyword evidence="4" id="KW-1185">Reference proteome</keyword>
<comment type="caution">
    <text evidence="3">The sequence shown here is derived from an EMBL/GenBank/DDBJ whole genome shotgun (WGS) entry which is preliminary data.</text>
</comment>
<keyword evidence="2" id="KW-0560">Oxidoreductase</keyword>
<evidence type="ECO:0000313" key="4">
    <source>
        <dbReference type="Proteomes" id="UP000244223"/>
    </source>
</evidence>
<organism evidence="3 4">
    <name type="scientific">Agitococcus lubricus</name>
    <dbReference type="NCBI Taxonomy" id="1077255"/>
    <lineage>
        <taxon>Bacteria</taxon>
        <taxon>Pseudomonadati</taxon>
        <taxon>Pseudomonadota</taxon>
        <taxon>Gammaproteobacteria</taxon>
        <taxon>Moraxellales</taxon>
        <taxon>Moraxellaceae</taxon>
        <taxon>Agitococcus</taxon>
    </lineage>
</organism>
<gene>
    <name evidence="3" type="ORF">C8N29_11669</name>
</gene>